<proteinExistence type="predicted"/>
<protein>
    <recommendedName>
        <fullName evidence="3">PH (Pleckstrin Homology) domain-containing protein</fullName>
    </recommendedName>
</protein>
<organism evidence="1 2">
    <name type="scientific">Tahibacter harae</name>
    <dbReference type="NCBI Taxonomy" id="2963937"/>
    <lineage>
        <taxon>Bacteria</taxon>
        <taxon>Pseudomonadati</taxon>
        <taxon>Pseudomonadota</taxon>
        <taxon>Gammaproteobacteria</taxon>
        <taxon>Lysobacterales</taxon>
        <taxon>Rhodanobacteraceae</taxon>
        <taxon>Tahibacter</taxon>
    </lineage>
</organism>
<evidence type="ECO:0000313" key="2">
    <source>
        <dbReference type="Proteomes" id="UP001165498"/>
    </source>
</evidence>
<dbReference type="EMBL" id="JANFQO010000008">
    <property type="protein sequence ID" value="MCQ4165100.1"/>
    <property type="molecule type" value="Genomic_DNA"/>
</dbReference>
<keyword evidence="2" id="KW-1185">Reference proteome</keyword>
<gene>
    <name evidence="1" type="ORF">NM961_10305</name>
</gene>
<sequence>MNSITPGRKADWLETLRRAAAIVEALPVERPCRLCDSFDNGSCRRWSAEIPAAAQGQGCDAFEDAVPF</sequence>
<accession>A0ABT1QS42</accession>
<dbReference type="Proteomes" id="UP001165498">
    <property type="component" value="Unassembled WGS sequence"/>
</dbReference>
<dbReference type="RefSeq" id="WP_255914163.1">
    <property type="nucleotide sequence ID" value="NZ_JANFQO010000008.1"/>
</dbReference>
<comment type="caution">
    <text evidence="1">The sequence shown here is derived from an EMBL/GenBank/DDBJ whole genome shotgun (WGS) entry which is preliminary data.</text>
</comment>
<evidence type="ECO:0000313" key="1">
    <source>
        <dbReference type="EMBL" id="MCQ4165100.1"/>
    </source>
</evidence>
<evidence type="ECO:0008006" key="3">
    <source>
        <dbReference type="Google" id="ProtNLM"/>
    </source>
</evidence>
<name>A0ABT1QS42_9GAMM</name>
<reference evidence="1" key="1">
    <citation type="submission" date="2022-07" db="EMBL/GenBank/DDBJ databases">
        <title>Tahibacter sp., a new gammaproteobacterium isolated from the silt sample collected at pig farm.</title>
        <authorList>
            <person name="Chen H."/>
        </authorList>
    </citation>
    <scope>NUCLEOTIDE SEQUENCE</scope>
    <source>
        <strain evidence="1">P2K</strain>
    </source>
</reference>